<dbReference type="PANTHER" id="PTHR31676">
    <property type="entry name" value="T31J12.3 PROTEIN-RELATED"/>
    <property type="match status" value="1"/>
</dbReference>
<dbReference type="InterPro" id="IPR007493">
    <property type="entry name" value="DUF538"/>
</dbReference>
<name>A0AAD8KE10_TARER</name>
<keyword evidence="2" id="KW-1185">Reference proteome</keyword>
<dbReference type="Gene3D" id="2.30.240.10">
    <property type="entry name" value="At5g01610-like"/>
    <property type="match status" value="1"/>
</dbReference>
<dbReference type="EMBL" id="JAUHHV010000006">
    <property type="protein sequence ID" value="KAK1420954.1"/>
    <property type="molecule type" value="Genomic_DNA"/>
</dbReference>
<dbReference type="InterPro" id="IPR036758">
    <property type="entry name" value="At5g01610-like"/>
</dbReference>
<dbReference type="Proteomes" id="UP001229421">
    <property type="component" value="Unassembled WGS sequence"/>
</dbReference>
<protein>
    <submittedName>
        <fullName evidence="1">Uncharacterized protein</fullName>
    </submittedName>
</protein>
<comment type="caution">
    <text evidence="1">The sequence shown here is derived from an EMBL/GenBank/DDBJ whole genome shotgun (WGS) entry which is preliminary data.</text>
</comment>
<dbReference type="AlphaFoldDB" id="A0AAD8KE10"/>
<gene>
    <name evidence="1" type="ORF">QVD17_22947</name>
</gene>
<dbReference type="SUPFAM" id="SSF141562">
    <property type="entry name" value="At5g01610-like"/>
    <property type="match status" value="1"/>
</dbReference>
<evidence type="ECO:0000313" key="1">
    <source>
        <dbReference type="EMBL" id="KAK1420954.1"/>
    </source>
</evidence>
<sequence>MSLITPEVRASAEILTENEVCKEKIKTLLKEYCLPDGLLPVENVEEFGYVKETGFTWIKQKCEIKHKYEKISKQVSFANEITFYFENCKMKKLTGVKAKELLIWIPCNEIHTESQTSDKVTFKTPTGLSKTFPKDAFVA</sequence>
<reference evidence="1" key="1">
    <citation type="journal article" date="2023" name="bioRxiv">
        <title>Improved chromosome-level genome assembly for marigold (Tagetes erecta).</title>
        <authorList>
            <person name="Jiang F."/>
            <person name="Yuan L."/>
            <person name="Wang S."/>
            <person name="Wang H."/>
            <person name="Xu D."/>
            <person name="Wang A."/>
            <person name="Fan W."/>
        </authorList>
    </citation>
    <scope>NUCLEOTIDE SEQUENCE</scope>
    <source>
        <strain evidence="1">WSJ</strain>
        <tissue evidence="1">Leaf</tissue>
    </source>
</reference>
<evidence type="ECO:0000313" key="2">
    <source>
        <dbReference type="Proteomes" id="UP001229421"/>
    </source>
</evidence>
<proteinExistence type="predicted"/>
<organism evidence="1 2">
    <name type="scientific">Tagetes erecta</name>
    <name type="common">African marigold</name>
    <dbReference type="NCBI Taxonomy" id="13708"/>
    <lineage>
        <taxon>Eukaryota</taxon>
        <taxon>Viridiplantae</taxon>
        <taxon>Streptophyta</taxon>
        <taxon>Embryophyta</taxon>
        <taxon>Tracheophyta</taxon>
        <taxon>Spermatophyta</taxon>
        <taxon>Magnoliopsida</taxon>
        <taxon>eudicotyledons</taxon>
        <taxon>Gunneridae</taxon>
        <taxon>Pentapetalae</taxon>
        <taxon>asterids</taxon>
        <taxon>campanulids</taxon>
        <taxon>Asterales</taxon>
        <taxon>Asteraceae</taxon>
        <taxon>Asteroideae</taxon>
        <taxon>Heliantheae alliance</taxon>
        <taxon>Tageteae</taxon>
        <taxon>Tagetes</taxon>
    </lineage>
</organism>
<dbReference type="PANTHER" id="PTHR31676:SF188">
    <property type="entry name" value="DUF538 DOMAIN-CONTAINING PROTEIN"/>
    <property type="match status" value="1"/>
</dbReference>
<accession>A0AAD8KE10</accession>
<dbReference type="Pfam" id="PF04398">
    <property type="entry name" value="DUF538"/>
    <property type="match status" value="1"/>
</dbReference>